<dbReference type="Proteomes" id="UP001629462">
    <property type="component" value="Unassembled WGS sequence"/>
</dbReference>
<reference evidence="1 2" key="1">
    <citation type="journal article" date="2024" name="Chem. Sci.">
        <title>Discovery of megapolipeptins by genome mining of a Burkholderiales bacteria collection.</title>
        <authorList>
            <person name="Paulo B.S."/>
            <person name="Recchia M.J.J."/>
            <person name="Lee S."/>
            <person name="Fergusson C.H."/>
            <person name="Romanowski S.B."/>
            <person name="Hernandez A."/>
            <person name="Krull N."/>
            <person name="Liu D.Y."/>
            <person name="Cavanagh H."/>
            <person name="Bos A."/>
            <person name="Gray C.A."/>
            <person name="Murphy B.T."/>
            <person name="Linington R.G."/>
            <person name="Eustaquio A.S."/>
        </authorList>
    </citation>
    <scope>NUCLEOTIDE SEQUENCE [LARGE SCALE GENOMIC DNA]</scope>
    <source>
        <strain evidence="1 2">RL17-374-BIF-D</strain>
    </source>
</reference>
<keyword evidence="2" id="KW-1185">Reference proteome</keyword>
<evidence type="ECO:0000313" key="2">
    <source>
        <dbReference type="Proteomes" id="UP001629462"/>
    </source>
</evidence>
<organism evidence="1 2">
    <name type="scientific">Caballeronia jiangsuensis</name>
    <dbReference type="NCBI Taxonomy" id="1458357"/>
    <lineage>
        <taxon>Bacteria</taxon>
        <taxon>Pseudomonadati</taxon>
        <taxon>Pseudomonadota</taxon>
        <taxon>Betaproteobacteria</taxon>
        <taxon>Burkholderiales</taxon>
        <taxon>Burkholderiaceae</taxon>
        <taxon>Caballeronia</taxon>
    </lineage>
</organism>
<proteinExistence type="predicted"/>
<sequence>MSKTVKTLHIEVHANIGDNIASMSAHSNRRAVPPEIFKDIKEVHELKPLTQIAIYNYILDNHGKFSAQQYKKLRSKHPHYTSAANAVSRAIDTAITLYGLWFLEDHRHKAKKRKKEAETAAKDQSEQSILEILSILKGMEGEIRWKFAKRDEGIEDQLLVIWNEITTNTVGYKPS</sequence>
<gene>
    <name evidence="1" type="ORF">PQR08_06110</name>
</gene>
<dbReference type="EMBL" id="JAQQDB010000004">
    <property type="protein sequence ID" value="MFM0516995.1"/>
    <property type="molecule type" value="Genomic_DNA"/>
</dbReference>
<accession>A0ABW9CFZ4</accession>
<name>A0ABW9CFZ4_9BURK</name>
<evidence type="ECO:0000313" key="1">
    <source>
        <dbReference type="EMBL" id="MFM0516995.1"/>
    </source>
</evidence>
<dbReference type="RefSeq" id="WP_250485249.1">
    <property type="nucleotide sequence ID" value="NZ_JAQQDB010000004.1"/>
</dbReference>
<protein>
    <submittedName>
        <fullName evidence="1">Uncharacterized protein</fullName>
    </submittedName>
</protein>
<comment type="caution">
    <text evidence="1">The sequence shown here is derived from an EMBL/GenBank/DDBJ whole genome shotgun (WGS) entry which is preliminary data.</text>
</comment>